<evidence type="ECO:0000259" key="8">
    <source>
        <dbReference type="Pfam" id="PF03088"/>
    </source>
</evidence>
<dbReference type="GO" id="GO:0005773">
    <property type="term" value="C:vacuole"/>
    <property type="evidence" value="ECO:0007669"/>
    <property type="project" value="UniProtKB-SubCell"/>
</dbReference>
<dbReference type="InterPro" id="IPR018119">
    <property type="entry name" value="Strictosidine_synth_cons-reg"/>
</dbReference>
<keyword evidence="3" id="KW-0926">Vacuole</keyword>
<gene>
    <name evidence="9" type="primary">SS1_0</name>
    <name evidence="9" type="ORF">g.44210</name>
</gene>
<reference evidence="9" key="1">
    <citation type="submission" date="2015-07" db="EMBL/GenBank/DDBJ databases">
        <title>Transcriptome Assembly of Anthurium amnicola.</title>
        <authorList>
            <person name="Suzuki J."/>
        </authorList>
    </citation>
    <scope>NUCLEOTIDE SEQUENCE</scope>
</reference>
<dbReference type="PANTHER" id="PTHR10426:SF86">
    <property type="entry name" value="PROTEIN STRICTOSIDINE SYNTHASE-LIKE 10-LIKE"/>
    <property type="match status" value="1"/>
</dbReference>
<organism evidence="9">
    <name type="scientific">Anthurium amnicola</name>
    <dbReference type="NCBI Taxonomy" id="1678845"/>
    <lineage>
        <taxon>Eukaryota</taxon>
        <taxon>Viridiplantae</taxon>
        <taxon>Streptophyta</taxon>
        <taxon>Embryophyta</taxon>
        <taxon>Tracheophyta</taxon>
        <taxon>Spermatophyta</taxon>
        <taxon>Magnoliopsida</taxon>
        <taxon>Liliopsida</taxon>
        <taxon>Araceae</taxon>
        <taxon>Pothoideae</taxon>
        <taxon>Potheae</taxon>
        <taxon>Anthurium</taxon>
    </lineage>
</organism>
<dbReference type="InterPro" id="IPR011042">
    <property type="entry name" value="6-blade_b-propeller_TolB-like"/>
</dbReference>
<evidence type="ECO:0000256" key="1">
    <source>
        <dbReference type="ARBA" id="ARBA00004116"/>
    </source>
</evidence>
<evidence type="ECO:0000256" key="2">
    <source>
        <dbReference type="ARBA" id="ARBA00009191"/>
    </source>
</evidence>
<evidence type="ECO:0000256" key="7">
    <source>
        <dbReference type="SAM" id="Phobius"/>
    </source>
</evidence>
<dbReference type="Pfam" id="PF03088">
    <property type="entry name" value="Str_synth"/>
    <property type="match status" value="1"/>
</dbReference>
<sequence>AELIGSPAVATAMARCPGHAATNLAAVVLASLFIPTTLTSLYQVKPTSQLKKSDQLSLPSTSTGPESLTFDAAGGGPYTGVSDGRVLKWNGETGRWEQFAIPPWPKPQDRRAKCNDPGNTQQESVCGRPLGLQFHRATGDLYIADAYFGLLVVGKGGGVAKQVVAEAEGVPFRFTNGLDINQDDGVVYFTDSSTRYQRRDFPMLVISGDATGRLLSYDPKTKELAVLLRGLPFANGVAVSGDGSSVLVAETTNQRVLRYWLRGPRAGKAEVFDDLPGYPDNLKRNPKGELWVALSGAVQCPVAARLGADGGILELLEDCDAQGAVSEVHERNGTLWFGSVVRPYVAVYQA</sequence>
<comment type="subcellular location">
    <subcellularLocation>
        <location evidence="1">Vacuole</location>
    </subcellularLocation>
</comment>
<comment type="similarity">
    <text evidence="2">Belongs to the strictosidine synthase family.</text>
</comment>
<dbReference type="FunFam" id="2.120.10.30:FF:000032">
    <property type="entry name" value="Protein STRICTOSIDINE SYNTHASE-LIKE 13"/>
    <property type="match status" value="1"/>
</dbReference>
<evidence type="ECO:0000256" key="4">
    <source>
        <dbReference type="ARBA" id="ARBA00022729"/>
    </source>
</evidence>
<dbReference type="EMBL" id="GDJX01005136">
    <property type="protein sequence ID" value="JAT62800.1"/>
    <property type="molecule type" value="Transcribed_RNA"/>
</dbReference>
<evidence type="ECO:0000256" key="5">
    <source>
        <dbReference type="ARBA" id="ARBA00023180"/>
    </source>
</evidence>
<feature type="non-terminal residue" evidence="9">
    <location>
        <position position="1"/>
    </location>
</feature>
<evidence type="ECO:0000256" key="3">
    <source>
        <dbReference type="ARBA" id="ARBA00022554"/>
    </source>
</evidence>
<feature type="transmembrane region" description="Helical" evidence="7">
    <location>
        <begin position="20"/>
        <end position="42"/>
    </location>
</feature>
<keyword evidence="7" id="KW-0812">Transmembrane</keyword>
<feature type="domain" description="Strictosidine synthase conserved region" evidence="8">
    <location>
        <begin position="176"/>
        <end position="263"/>
    </location>
</feature>
<keyword evidence="7" id="KW-0472">Membrane</keyword>
<dbReference type="AlphaFoldDB" id="A0A1D1Z797"/>
<protein>
    <submittedName>
        <fullName evidence="9">Strictosidine synthase 1</fullName>
    </submittedName>
</protein>
<dbReference type="GO" id="GO:0012505">
    <property type="term" value="C:endomembrane system"/>
    <property type="evidence" value="ECO:0007669"/>
    <property type="project" value="TreeGrafter"/>
</dbReference>
<keyword evidence="5" id="KW-0325">Glycoprotein</keyword>
<dbReference type="Gene3D" id="2.120.10.30">
    <property type="entry name" value="TolB, C-terminal domain"/>
    <property type="match status" value="1"/>
</dbReference>
<accession>A0A1D1Z797</accession>
<proteinExistence type="inferred from homology"/>
<feature type="region of interest" description="Disordered" evidence="6">
    <location>
        <begin position="52"/>
        <end position="76"/>
    </location>
</feature>
<keyword evidence="4" id="KW-0732">Signal</keyword>
<keyword evidence="7" id="KW-1133">Transmembrane helix</keyword>
<dbReference type="GO" id="GO:0016787">
    <property type="term" value="F:hydrolase activity"/>
    <property type="evidence" value="ECO:0007669"/>
    <property type="project" value="TreeGrafter"/>
</dbReference>
<evidence type="ECO:0000256" key="6">
    <source>
        <dbReference type="SAM" id="MobiDB-lite"/>
    </source>
</evidence>
<dbReference type="PANTHER" id="PTHR10426">
    <property type="entry name" value="STRICTOSIDINE SYNTHASE-RELATED"/>
    <property type="match status" value="1"/>
</dbReference>
<dbReference type="SUPFAM" id="SSF63829">
    <property type="entry name" value="Calcium-dependent phosphotriesterase"/>
    <property type="match status" value="1"/>
</dbReference>
<evidence type="ECO:0000313" key="9">
    <source>
        <dbReference type="EMBL" id="JAT62800.1"/>
    </source>
</evidence>
<feature type="region of interest" description="Disordered" evidence="6">
    <location>
        <begin position="101"/>
        <end position="122"/>
    </location>
</feature>
<dbReference type="Pfam" id="PF20067">
    <property type="entry name" value="SSL_N"/>
    <property type="match status" value="1"/>
</dbReference>
<name>A0A1D1Z797_9ARAE</name>
<feature type="compositionally biased region" description="Polar residues" evidence="6">
    <location>
        <begin position="52"/>
        <end position="66"/>
    </location>
</feature>